<evidence type="ECO:0000313" key="3">
    <source>
        <dbReference type="EMBL" id="HGY56410.1"/>
    </source>
</evidence>
<dbReference type="Pfam" id="PF03783">
    <property type="entry name" value="CsgG"/>
    <property type="match status" value="1"/>
</dbReference>
<dbReference type="GO" id="GO:0030288">
    <property type="term" value="C:outer membrane-bounded periplasmic space"/>
    <property type="evidence" value="ECO:0007669"/>
    <property type="project" value="InterPro"/>
</dbReference>
<feature type="signal peptide" evidence="2">
    <location>
        <begin position="1"/>
        <end position="27"/>
    </location>
</feature>
<sequence length="280" mass="31749">MFCMKKTFVLMIILCGVFRLPAQIVVAVTGFDNQSDILYLDSWERNVPALLQSELALSPKITVVERRKLDAVFNEQKLALSGFADTTHAQDIGKLLEADFIISGSILHYASLYRIDVDITRVKTGEVIHEKVEAGDADHLPQMIELLANNVLFHLTGETSYRNRISVRKYPTVWLMAATVGFGVVSAVYHNKYLTSYDKYHQAVTPPEMDAHINDAETARLVRNTALSLGAAALIGTIYTYLQNRKIRDITAYEKKRIRVQPTLHFKSRESIHFALQFRF</sequence>
<name>A0A7V4U1P4_CALAY</name>
<dbReference type="AlphaFoldDB" id="A0A7V4U1P4"/>
<evidence type="ECO:0000256" key="2">
    <source>
        <dbReference type="SAM" id="SignalP"/>
    </source>
</evidence>
<dbReference type="Gene3D" id="3.40.50.10610">
    <property type="entry name" value="ABC-type transport auxiliary lipoprotein component"/>
    <property type="match status" value="1"/>
</dbReference>
<dbReference type="Proteomes" id="UP000885779">
    <property type="component" value="Unassembled WGS sequence"/>
</dbReference>
<keyword evidence="2" id="KW-0732">Signal</keyword>
<dbReference type="EMBL" id="DRQG01000109">
    <property type="protein sequence ID" value="HGY56410.1"/>
    <property type="molecule type" value="Genomic_DNA"/>
</dbReference>
<keyword evidence="1" id="KW-0812">Transmembrane</keyword>
<feature type="transmembrane region" description="Helical" evidence="1">
    <location>
        <begin position="170"/>
        <end position="189"/>
    </location>
</feature>
<feature type="chain" id="PRO_5031522859" description="DUF5683 domain-containing protein" evidence="2">
    <location>
        <begin position="28"/>
        <end position="280"/>
    </location>
</feature>
<comment type="caution">
    <text evidence="3">The sequence shown here is derived from an EMBL/GenBank/DDBJ whole genome shotgun (WGS) entry which is preliminary data.</text>
</comment>
<keyword evidence="1" id="KW-1133">Transmembrane helix</keyword>
<protein>
    <recommendedName>
        <fullName evidence="4">DUF5683 domain-containing protein</fullName>
    </recommendedName>
</protein>
<accession>A0A7V4U1P4</accession>
<evidence type="ECO:0008006" key="4">
    <source>
        <dbReference type="Google" id="ProtNLM"/>
    </source>
</evidence>
<reference evidence="3" key="1">
    <citation type="journal article" date="2020" name="mSystems">
        <title>Genome- and Community-Level Interaction Insights into Carbon Utilization and Element Cycling Functions of Hydrothermarchaeota in Hydrothermal Sediment.</title>
        <authorList>
            <person name="Zhou Z."/>
            <person name="Liu Y."/>
            <person name="Xu W."/>
            <person name="Pan J."/>
            <person name="Luo Z.H."/>
            <person name="Li M."/>
        </authorList>
    </citation>
    <scope>NUCLEOTIDE SEQUENCE [LARGE SCALE GENOMIC DNA]</scope>
    <source>
        <strain evidence="3">HyVt-577</strain>
    </source>
</reference>
<evidence type="ECO:0000256" key="1">
    <source>
        <dbReference type="SAM" id="Phobius"/>
    </source>
</evidence>
<organism evidence="3">
    <name type="scientific">Caldithrix abyssi</name>
    <dbReference type="NCBI Taxonomy" id="187145"/>
    <lineage>
        <taxon>Bacteria</taxon>
        <taxon>Pseudomonadati</taxon>
        <taxon>Calditrichota</taxon>
        <taxon>Calditrichia</taxon>
        <taxon>Calditrichales</taxon>
        <taxon>Calditrichaceae</taxon>
        <taxon>Caldithrix</taxon>
    </lineage>
</organism>
<keyword evidence="1" id="KW-0472">Membrane</keyword>
<proteinExistence type="predicted"/>
<dbReference type="InterPro" id="IPR005534">
    <property type="entry name" value="Curli_assmbl/transp-comp_CsgG"/>
</dbReference>
<gene>
    <name evidence="3" type="ORF">ENK44_11940</name>
</gene>